<dbReference type="HOGENOM" id="CLU_1309432_0_0_0"/>
<dbReference type="PROSITE" id="PS51257">
    <property type="entry name" value="PROKAR_LIPOPROTEIN"/>
    <property type="match status" value="1"/>
</dbReference>
<gene>
    <name evidence="1" type="ordered locus">Acid_2271</name>
</gene>
<name>Q025Q8_SOLUE</name>
<dbReference type="STRING" id="234267.Acid_2271"/>
<dbReference type="SUPFAM" id="SSF56925">
    <property type="entry name" value="OMPA-like"/>
    <property type="match status" value="1"/>
</dbReference>
<reference evidence="1" key="1">
    <citation type="submission" date="2006-10" db="EMBL/GenBank/DDBJ databases">
        <title>Complete sequence of Solibacter usitatus Ellin6076.</title>
        <authorList>
            <consortium name="US DOE Joint Genome Institute"/>
            <person name="Copeland A."/>
            <person name="Lucas S."/>
            <person name="Lapidus A."/>
            <person name="Barry K."/>
            <person name="Detter J.C."/>
            <person name="Glavina del Rio T."/>
            <person name="Hammon N."/>
            <person name="Israni S."/>
            <person name="Dalin E."/>
            <person name="Tice H."/>
            <person name="Pitluck S."/>
            <person name="Thompson L.S."/>
            <person name="Brettin T."/>
            <person name="Bruce D."/>
            <person name="Han C."/>
            <person name="Tapia R."/>
            <person name="Gilna P."/>
            <person name="Schmutz J."/>
            <person name="Larimer F."/>
            <person name="Land M."/>
            <person name="Hauser L."/>
            <person name="Kyrpides N."/>
            <person name="Mikhailova N."/>
            <person name="Janssen P.H."/>
            <person name="Kuske C.R."/>
            <person name="Richardson P."/>
        </authorList>
    </citation>
    <scope>NUCLEOTIDE SEQUENCE</scope>
    <source>
        <strain evidence="1">Ellin6076</strain>
    </source>
</reference>
<protein>
    <submittedName>
        <fullName evidence="1">Uncharacterized protein</fullName>
    </submittedName>
</protein>
<dbReference type="InterPro" id="IPR011250">
    <property type="entry name" value="OMP/PagP_B-barrel"/>
</dbReference>
<dbReference type="OrthoDB" id="129221at2"/>
<sequence length="212" mass="22524" precursor="true">MKTFQRSILILAATGAACFGQQWEFGGLAGGNFLNTVPVSNSVGTATAGFQTGAAFGGYVGFNQYKHIGGELRYSYLQSNLSLKSGGAEASFSGMSHVIGYDVIFKTNRNQGKVQLFAAVGGGMKIFQGTGKEAAYQPLSQYGYFTKTQALKPMGSVGAGVKVALSHKVFLRTEFRDYITAFPTQIITPPPGSKYGSILHDFVPMVGIGVEM</sequence>
<dbReference type="Gene3D" id="2.40.160.20">
    <property type="match status" value="1"/>
</dbReference>
<proteinExistence type="predicted"/>
<dbReference type="AlphaFoldDB" id="Q025Q8"/>
<dbReference type="EMBL" id="CP000473">
    <property type="protein sequence ID" value="ABJ83261.1"/>
    <property type="molecule type" value="Genomic_DNA"/>
</dbReference>
<accession>Q025Q8</accession>
<dbReference type="KEGG" id="sus:Acid_2271"/>
<evidence type="ECO:0000313" key="1">
    <source>
        <dbReference type="EMBL" id="ABJ83261.1"/>
    </source>
</evidence>
<dbReference type="InParanoid" id="Q025Q8"/>
<organism evidence="1">
    <name type="scientific">Solibacter usitatus (strain Ellin6076)</name>
    <dbReference type="NCBI Taxonomy" id="234267"/>
    <lineage>
        <taxon>Bacteria</taxon>
        <taxon>Pseudomonadati</taxon>
        <taxon>Acidobacteriota</taxon>
        <taxon>Terriglobia</taxon>
        <taxon>Bryobacterales</taxon>
        <taxon>Solibacteraceae</taxon>
        <taxon>Candidatus Solibacter</taxon>
    </lineage>
</organism>